<evidence type="ECO:0000313" key="4">
    <source>
        <dbReference type="Proteomes" id="UP001139411"/>
    </source>
</evidence>
<dbReference type="InterPro" id="IPR024079">
    <property type="entry name" value="MetalloPept_cat_dom_sf"/>
</dbReference>
<keyword evidence="1" id="KW-0645">Protease</keyword>
<dbReference type="SMART" id="SM00235">
    <property type="entry name" value="ZnMc"/>
    <property type="match status" value="1"/>
</dbReference>
<dbReference type="PROSITE" id="PS51864">
    <property type="entry name" value="ASTACIN"/>
    <property type="match status" value="1"/>
</dbReference>
<dbReference type="AlphaFoldDB" id="A0A9X1QG95"/>
<comment type="cofactor">
    <cofactor evidence="1">
        <name>Zn(2+)</name>
        <dbReference type="ChEBI" id="CHEBI:29105"/>
    </cofactor>
    <text evidence="1">Binds 1 zinc ion per subunit.</text>
</comment>
<keyword evidence="1" id="KW-0482">Metalloprotease</keyword>
<dbReference type="SUPFAM" id="SSF63825">
    <property type="entry name" value="YWTD domain"/>
    <property type="match status" value="1"/>
</dbReference>
<dbReference type="PANTHER" id="PTHR10127">
    <property type="entry name" value="DISCOIDIN, CUB, EGF, LAMININ , AND ZINC METALLOPROTEASE DOMAIN CONTAINING"/>
    <property type="match status" value="1"/>
</dbReference>
<feature type="active site" evidence="1">
    <location>
        <position position="186"/>
    </location>
</feature>
<evidence type="ECO:0000259" key="2">
    <source>
        <dbReference type="PROSITE" id="PS51864"/>
    </source>
</evidence>
<name>A0A9X1QG95_9BACT</name>
<dbReference type="GO" id="GO:0004222">
    <property type="term" value="F:metalloendopeptidase activity"/>
    <property type="evidence" value="ECO:0007669"/>
    <property type="project" value="UniProtKB-UniRule"/>
</dbReference>
<organism evidence="3 4">
    <name type="scientific">Dyadobacter chenhuakuii</name>
    <dbReference type="NCBI Taxonomy" id="2909339"/>
    <lineage>
        <taxon>Bacteria</taxon>
        <taxon>Pseudomonadati</taxon>
        <taxon>Bacteroidota</taxon>
        <taxon>Cytophagia</taxon>
        <taxon>Cytophagales</taxon>
        <taxon>Spirosomataceae</taxon>
        <taxon>Dyadobacter</taxon>
    </lineage>
</organism>
<dbReference type="GO" id="GO:0006508">
    <property type="term" value="P:proteolysis"/>
    <property type="evidence" value="ECO:0007669"/>
    <property type="project" value="UniProtKB-KW"/>
</dbReference>
<reference evidence="3" key="1">
    <citation type="submission" date="2022-01" db="EMBL/GenBank/DDBJ databases">
        <title>Novel species in genus Dyadobacter.</title>
        <authorList>
            <person name="Ma C."/>
        </authorList>
    </citation>
    <scope>NUCLEOTIDE SEQUENCE</scope>
    <source>
        <strain evidence="3">CY357</strain>
    </source>
</reference>
<dbReference type="SUPFAM" id="SSF55486">
    <property type="entry name" value="Metalloproteases ('zincins'), catalytic domain"/>
    <property type="match status" value="1"/>
</dbReference>
<keyword evidence="1" id="KW-0378">Hydrolase</keyword>
<dbReference type="PANTHER" id="PTHR10127:SF850">
    <property type="entry name" value="METALLOENDOPEPTIDASE"/>
    <property type="match status" value="1"/>
</dbReference>
<protein>
    <submittedName>
        <fullName evidence="3">M12 family metallopeptidase</fullName>
    </submittedName>
</protein>
<comment type="caution">
    <text evidence="3">The sequence shown here is derived from an EMBL/GenBank/DDBJ whole genome shotgun (WGS) entry which is preliminary data.</text>
</comment>
<feature type="binding site" evidence="1">
    <location>
        <position position="185"/>
    </location>
    <ligand>
        <name>Zn(2+)</name>
        <dbReference type="ChEBI" id="CHEBI:29105"/>
        <note>catalytic</note>
    </ligand>
</feature>
<feature type="binding site" evidence="1">
    <location>
        <position position="189"/>
    </location>
    <ligand>
        <name>Zn(2+)</name>
        <dbReference type="ChEBI" id="CHEBI:29105"/>
        <note>catalytic</note>
    </ligand>
</feature>
<feature type="binding site" evidence="1">
    <location>
        <position position="195"/>
    </location>
    <ligand>
        <name>Zn(2+)</name>
        <dbReference type="ChEBI" id="CHEBI:29105"/>
        <note>catalytic</note>
    </ligand>
</feature>
<dbReference type="Gene3D" id="3.40.390.10">
    <property type="entry name" value="Collagenase (Catalytic Domain)"/>
    <property type="match status" value="1"/>
</dbReference>
<gene>
    <name evidence="3" type="ORF">L0661_23850</name>
</gene>
<accession>A0A9X1QG95</accession>
<dbReference type="Pfam" id="PF01400">
    <property type="entry name" value="Astacin"/>
    <property type="match status" value="1"/>
</dbReference>
<dbReference type="RefSeq" id="WP_235179545.1">
    <property type="nucleotide sequence ID" value="NZ_JAKFFV010000019.1"/>
</dbReference>
<dbReference type="EMBL" id="JAKFFV010000019">
    <property type="protein sequence ID" value="MCF2501373.1"/>
    <property type="molecule type" value="Genomic_DNA"/>
</dbReference>
<dbReference type="Proteomes" id="UP001139411">
    <property type="component" value="Unassembled WGS sequence"/>
</dbReference>
<dbReference type="PROSITE" id="PS51257">
    <property type="entry name" value="PROKAR_LIPOPROTEIN"/>
    <property type="match status" value="1"/>
</dbReference>
<dbReference type="GO" id="GO:0008270">
    <property type="term" value="F:zinc ion binding"/>
    <property type="evidence" value="ECO:0007669"/>
    <property type="project" value="UniProtKB-UniRule"/>
</dbReference>
<dbReference type="InterPro" id="IPR001506">
    <property type="entry name" value="Peptidase_M12A"/>
</dbReference>
<keyword evidence="1" id="KW-0479">Metal-binding</keyword>
<proteinExistence type="predicted"/>
<sequence length="518" mass="57125">MKTILFASRSCIVIAMLIFSSCSELREEKVLSTTPKTGPEKYIPELAYPGITGIEKKGKLFGEEITYHQIDGEAVFEGDIILSKEQLNEEAGLRTQAAGVPSKARRWTNGIVPYTIDKSLTNASDIYKAMIHIEYYTPIRFVQRSNQNNYVTFKNSHGFSSSIGMSGGQQFVNLGLAFNYGGVLHEICHTLGLFHEHNRDDRDQTITVHYENIPASLHANFQTHKQSGTAAFRFGKMDLGSVMMMDSYYYSGNGLPTMTENGHSTFQAQRSELSPNDIMCLNAMYSNFYFVSNGGVRAGSTRAGKNQSFGLNWGWVQAMTANSEFILVVDSGLLQRVNLLNAEAKTIANGYSNVQAMVLYQGYLYVINNGELQKVNLYSGASNKVGTQLWPTATDMVYNDGFFYVTTATGISRVSPDTGVATQIKAVTEAKELVASNGFLYYIKTTARNTTGIYKVNPSTGLTSLFSPSIGAYPRMMSSEGSLYVTYLSGFYKIDANGNHVEISSLWPISNHMAALNP</sequence>
<comment type="caution">
    <text evidence="1">Lacks conserved residue(s) required for the propagation of feature annotation.</text>
</comment>
<feature type="domain" description="Peptidase M12A" evidence="2">
    <location>
        <begin position="98"/>
        <end position="292"/>
    </location>
</feature>
<keyword evidence="1" id="KW-0862">Zinc</keyword>
<dbReference type="InterPro" id="IPR006026">
    <property type="entry name" value="Peptidase_Metallo"/>
</dbReference>
<dbReference type="PRINTS" id="PR00480">
    <property type="entry name" value="ASTACIN"/>
</dbReference>
<evidence type="ECO:0000256" key="1">
    <source>
        <dbReference type="PROSITE-ProRule" id="PRU01211"/>
    </source>
</evidence>
<evidence type="ECO:0000313" key="3">
    <source>
        <dbReference type="EMBL" id="MCF2501373.1"/>
    </source>
</evidence>